<sequence length="343" mass="38192">MKLKKLHLLFCFTLSSFSFAQSTYTNGSISTGQTTKSGVLAPTLPAQHQWSEMQNNTGNTTQTNNISGYNGYYNGSNTDLRIFDDFTVPFGQTWNIENVDVFCYQLDYLGSTSPLDVLRVRIWSGFPYLNTSTVVTGNMTTNIIDLANCEDTYTLRISNTQIPSPGTPPTESKRIWKIRGNLTASLTAGRYWIEYQGKAANNASFKFIPTTTIDSRGNGNANQYNVNSNTFSSLSDTGSPYSSPDVQQDLAFNINYTTPLSTVLNNKTNFSIYPNPASDILNIEVANKNDNYNYQINDIMGKVIKSGIISTESILIDDLKNGVYFLSLSSENEKFNIKFIKQN</sequence>
<reference evidence="4 5" key="1">
    <citation type="submission" date="2024-09" db="EMBL/GenBank/DDBJ databases">
        <authorList>
            <person name="Sun Q."/>
            <person name="Mori K."/>
        </authorList>
    </citation>
    <scope>NUCLEOTIDE SEQUENCE [LARGE SCALE GENOMIC DNA]</scope>
    <source>
        <strain evidence="4 5">CECT 7955</strain>
    </source>
</reference>
<feature type="chain" id="PRO_5046083506" evidence="2">
    <location>
        <begin position="21"/>
        <end position="343"/>
    </location>
</feature>
<protein>
    <submittedName>
        <fullName evidence="4">T9SS type A sorting domain-containing protein</fullName>
    </submittedName>
</protein>
<evidence type="ECO:0000256" key="2">
    <source>
        <dbReference type="SAM" id="SignalP"/>
    </source>
</evidence>
<feature type="signal peptide" evidence="2">
    <location>
        <begin position="1"/>
        <end position="20"/>
    </location>
</feature>
<evidence type="ECO:0000313" key="4">
    <source>
        <dbReference type="EMBL" id="MFB9097726.1"/>
    </source>
</evidence>
<evidence type="ECO:0000313" key="5">
    <source>
        <dbReference type="Proteomes" id="UP001589607"/>
    </source>
</evidence>
<comment type="caution">
    <text evidence="4">The sequence shown here is derived from an EMBL/GenBank/DDBJ whole genome shotgun (WGS) entry which is preliminary data.</text>
</comment>
<dbReference type="Proteomes" id="UP001589607">
    <property type="component" value="Unassembled WGS sequence"/>
</dbReference>
<accession>A0ABV5GRW5</accession>
<dbReference type="RefSeq" id="WP_236457932.1">
    <property type="nucleotide sequence ID" value="NZ_CBCSGE010000036.1"/>
</dbReference>
<feature type="domain" description="Secretion system C-terminal sorting" evidence="3">
    <location>
        <begin position="272"/>
        <end position="339"/>
    </location>
</feature>
<organism evidence="4 5">
    <name type="scientific">Flavobacterium jumunjinense</name>
    <dbReference type="NCBI Taxonomy" id="998845"/>
    <lineage>
        <taxon>Bacteria</taxon>
        <taxon>Pseudomonadati</taxon>
        <taxon>Bacteroidota</taxon>
        <taxon>Flavobacteriia</taxon>
        <taxon>Flavobacteriales</taxon>
        <taxon>Flavobacteriaceae</taxon>
        <taxon>Flavobacterium</taxon>
    </lineage>
</organism>
<keyword evidence="1 2" id="KW-0732">Signal</keyword>
<dbReference type="Pfam" id="PF18962">
    <property type="entry name" value="Por_Secre_tail"/>
    <property type="match status" value="1"/>
</dbReference>
<evidence type="ECO:0000259" key="3">
    <source>
        <dbReference type="Pfam" id="PF18962"/>
    </source>
</evidence>
<dbReference type="NCBIfam" id="TIGR04183">
    <property type="entry name" value="Por_Secre_tail"/>
    <property type="match status" value="1"/>
</dbReference>
<dbReference type="EMBL" id="JBHMEY010000066">
    <property type="protein sequence ID" value="MFB9097726.1"/>
    <property type="molecule type" value="Genomic_DNA"/>
</dbReference>
<proteinExistence type="predicted"/>
<gene>
    <name evidence="4" type="ORF">ACFFVF_14495</name>
</gene>
<keyword evidence="5" id="KW-1185">Reference proteome</keyword>
<name>A0ABV5GRW5_9FLAO</name>
<dbReference type="InterPro" id="IPR026444">
    <property type="entry name" value="Secre_tail"/>
</dbReference>
<evidence type="ECO:0000256" key="1">
    <source>
        <dbReference type="ARBA" id="ARBA00022729"/>
    </source>
</evidence>